<dbReference type="InterPro" id="IPR036397">
    <property type="entry name" value="RNaseH_sf"/>
</dbReference>
<dbReference type="Pfam" id="PF13683">
    <property type="entry name" value="rve_3"/>
    <property type="match status" value="1"/>
</dbReference>
<name>A0A0P6WMY5_9CHLR</name>
<dbReference type="PANTHER" id="PTHR47515:SF2">
    <property type="entry name" value="INTEGRASE CORE DOMAIN PROTEIN"/>
    <property type="match status" value="1"/>
</dbReference>
<reference evidence="3 5" key="1">
    <citation type="submission" date="2015-07" db="EMBL/GenBank/DDBJ databases">
        <title>Genome sequence of Leptolinea tardivitalis DSM 16556.</title>
        <authorList>
            <person name="Hemp J."/>
            <person name="Ward L.M."/>
            <person name="Pace L.A."/>
            <person name="Fischer W.W."/>
        </authorList>
    </citation>
    <scope>NUCLEOTIDE SEQUENCE [LARGE SCALE GENOMIC DNA]</scope>
    <source>
        <strain evidence="3 5">YMTK-2</strain>
    </source>
</reference>
<feature type="domain" description="Integrase catalytic" evidence="2">
    <location>
        <begin position="108"/>
        <end position="272"/>
    </location>
</feature>
<dbReference type="STRING" id="229920.ADM99_11250"/>
<dbReference type="PROSITE" id="PS50994">
    <property type="entry name" value="INTEGRASE"/>
    <property type="match status" value="1"/>
</dbReference>
<protein>
    <submittedName>
        <fullName evidence="3">Transposase</fullName>
    </submittedName>
</protein>
<proteinExistence type="predicted"/>
<evidence type="ECO:0000313" key="5">
    <source>
        <dbReference type="Proteomes" id="UP000050430"/>
    </source>
</evidence>
<dbReference type="PATRIC" id="fig|229920.5.peg.3451"/>
<comment type="caution">
    <text evidence="3">The sequence shown here is derived from an EMBL/GenBank/DDBJ whole genome shotgun (WGS) entry which is preliminary data.</text>
</comment>
<comment type="function">
    <text evidence="1">Involved in the transposition of the insertion sequence.</text>
</comment>
<gene>
    <name evidence="3" type="ORF">ADM99_11250</name>
    <name evidence="4" type="ORF">ADM99_11320</name>
</gene>
<accession>A0A0P6WMY5</accession>
<dbReference type="NCBIfam" id="NF033516">
    <property type="entry name" value="transpos_IS3"/>
    <property type="match status" value="1"/>
</dbReference>
<evidence type="ECO:0000259" key="2">
    <source>
        <dbReference type="PROSITE" id="PS50994"/>
    </source>
</evidence>
<dbReference type="InterPro" id="IPR025948">
    <property type="entry name" value="HTH-like_dom"/>
</dbReference>
<dbReference type="EMBL" id="LGCK01000011">
    <property type="protein sequence ID" value="KPL71341.1"/>
    <property type="molecule type" value="Genomic_DNA"/>
</dbReference>
<dbReference type="Pfam" id="PF13276">
    <property type="entry name" value="HTH_21"/>
    <property type="match status" value="1"/>
</dbReference>
<dbReference type="Proteomes" id="UP000050430">
    <property type="component" value="Unassembled WGS sequence"/>
</dbReference>
<dbReference type="PANTHER" id="PTHR47515">
    <property type="entry name" value="LOW CALCIUM RESPONSE LOCUS PROTEIN T"/>
    <property type="match status" value="1"/>
</dbReference>
<organism evidence="3 5">
    <name type="scientific">Leptolinea tardivitalis</name>
    <dbReference type="NCBI Taxonomy" id="229920"/>
    <lineage>
        <taxon>Bacteria</taxon>
        <taxon>Bacillati</taxon>
        <taxon>Chloroflexota</taxon>
        <taxon>Anaerolineae</taxon>
        <taxon>Anaerolineales</taxon>
        <taxon>Anaerolineaceae</taxon>
        <taxon>Leptolinea</taxon>
    </lineage>
</organism>
<sequence>MKPDARRDLARYAMQEYGLSERQACGMLKLSRTVYRYQAKKSKDEEIAKALLELAGRKPRWGFGKMRDYLRNEAHGWNHKRIRRVYCDLRLNLKIKPQKRLPKRIPLPLIQPEVANHCWSIDFMSDSLASGRAFRTLNILDDFNREALWIEVDTSLPAERVIRVLEMIISWRGCPKQIRMDNGPEFISHRLEEWAQEHNVQLAHTQPGKPAQNAYIERFNRTYREDILDAYLFNSLNEVREISEQWLEEYNVIRPHESLKGLSPYQYASIHA</sequence>
<dbReference type="GO" id="GO:0003676">
    <property type="term" value="F:nucleic acid binding"/>
    <property type="evidence" value="ECO:0007669"/>
    <property type="project" value="InterPro"/>
</dbReference>
<evidence type="ECO:0000256" key="1">
    <source>
        <dbReference type="ARBA" id="ARBA00002286"/>
    </source>
</evidence>
<dbReference type="SUPFAM" id="SSF53098">
    <property type="entry name" value="Ribonuclease H-like"/>
    <property type="match status" value="1"/>
</dbReference>
<dbReference type="InterPro" id="IPR001584">
    <property type="entry name" value="Integrase_cat-core"/>
</dbReference>
<dbReference type="AlphaFoldDB" id="A0A0P6WMY5"/>
<keyword evidence="5" id="KW-1185">Reference proteome</keyword>
<dbReference type="EMBL" id="LGCK01000011">
    <property type="protein sequence ID" value="KPL71343.1"/>
    <property type="molecule type" value="Genomic_DNA"/>
</dbReference>
<evidence type="ECO:0000313" key="3">
    <source>
        <dbReference type="EMBL" id="KPL71341.1"/>
    </source>
</evidence>
<dbReference type="InterPro" id="IPR012337">
    <property type="entry name" value="RNaseH-like_sf"/>
</dbReference>
<dbReference type="Gene3D" id="3.30.420.10">
    <property type="entry name" value="Ribonuclease H-like superfamily/Ribonuclease H"/>
    <property type="match status" value="1"/>
</dbReference>
<dbReference type="InterPro" id="IPR048020">
    <property type="entry name" value="Transpos_IS3"/>
</dbReference>
<dbReference type="GO" id="GO:0015074">
    <property type="term" value="P:DNA integration"/>
    <property type="evidence" value="ECO:0007669"/>
    <property type="project" value="InterPro"/>
</dbReference>
<evidence type="ECO:0000313" key="4">
    <source>
        <dbReference type="EMBL" id="KPL71343.1"/>
    </source>
</evidence>